<keyword evidence="3 7" id="KW-0963">Cytoplasm</keyword>
<dbReference type="Pfam" id="PF22042">
    <property type="entry name" value="EF-G_D2"/>
    <property type="match status" value="1"/>
</dbReference>
<dbReference type="PROSITE" id="PS51722">
    <property type="entry name" value="G_TR_2"/>
    <property type="match status" value="1"/>
</dbReference>
<evidence type="ECO:0000313" key="10">
    <source>
        <dbReference type="EMBL" id="MDT7042699.1"/>
    </source>
</evidence>
<dbReference type="PROSITE" id="PS00301">
    <property type="entry name" value="G_TR_1"/>
    <property type="match status" value="1"/>
</dbReference>
<dbReference type="NCBIfam" id="NF001964">
    <property type="entry name" value="PRK00741.1"/>
    <property type="match status" value="1"/>
</dbReference>
<dbReference type="PANTHER" id="PTHR43556:SF2">
    <property type="entry name" value="PEPTIDE CHAIN RELEASE FACTOR RF3"/>
    <property type="match status" value="1"/>
</dbReference>
<keyword evidence="4 7" id="KW-0547">Nucleotide-binding</keyword>
<dbReference type="Gene3D" id="2.40.30.10">
    <property type="entry name" value="Translation factors"/>
    <property type="match status" value="1"/>
</dbReference>
<dbReference type="CDD" id="cd04169">
    <property type="entry name" value="RF3"/>
    <property type="match status" value="1"/>
</dbReference>
<dbReference type="InterPro" id="IPR032090">
    <property type="entry name" value="RF3_C"/>
</dbReference>
<dbReference type="Proteomes" id="UP001250932">
    <property type="component" value="Unassembled WGS sequence"/>
</dbReference>
<dbReference type="InterPro" id="IPR004548">
    <property type="entry name" value="PrfC"/>
</dbReference>
<dbReference type="InterPro" id="IPR027417">
    <property type="entry name" value="P-loop_NTPase"/>
</dbReference>
<dbReference type="Pfam" id="PF16658">
    <property type="entry name" value="RF3_C"/>
    <property type="match status" value="1"/>
</dbReference>
<dbReference type="InterPro" id="IPR009000">
    <property type="entry name" value="Transl_B-barrel_sf"/>
</dbReference>
<dbReference type="EMBL" id="JAQOUE010000001">
    <property type="protein sequence ID" value="MDT7042699.1"/>
    <property type="molecule type" value="Genomic_DNA"/>
</dbReference>
<dbReference type="InterPro" id="IPR053905">
    <property type="entry name" value="EF-G-like_DII"/>
</dbReference>
<evidence type="ECO:0000256" key="8">
    <source>
        <dbReference type="NCBIfam" id="TIGR00503"/>
    </source>
</evidence>
<dbReference type="NCBIfam" id="TIGR00503">
    <property type="entry name" value="prfC"/>
    <property type="match status" value="1"/>
</dbReference>
<feature type="domain" description="Tr-type G" evidence="9">
    <location>
        <begin position="17"/>
        <end position="289"/>
    </location>
</feature>
<feature type="binding site" evidence="7">
    <location>
        <begin position="148"/>
        <end position="151"/>
    </location>
    <ligand>
        <name>GTP</name>
        <dbReference type="ChEBI" id="CHEBI:37565"/>
    </ligand>
</feature>
<dbReference type="InterPro" id="IPR041732">
    <property type="entry name" value="RF3_GTP-bd"/>
</dbReference>
<evidence type="ECO:0000256" key="4">
    <source>
        <dbReference type="ARBA" id="ARBA00022741"/>
    </source>
</evidence>
<comment type="caution">
    <text evidence="10">The sequence shown here is derived from an EMBL/GenBank/DDBJ whole genome shotgun (WGS) entry which is preliminary data.</text>
</comment>
<dbReference type="SUPFAM" id="SSF54980">
    <property type="entry name" value="EF-G C-terminal domain-like"/>
    <property type="match status" value="1"/>
</dbReference>
<evidence type="ECO:0000313" key="11">
    <source>
        <dbReference type="Proteomes" id="UP001250932"/>
    </source>
</evidence>
<evidence type="ECO:0000256" key="3">
    <source>
        <dbReference type="ARBA" id="ARBA00022490"/>
    </source>
</evidence>
<dbReference type="PANTHER" id="PTHR43556">
    <property type="entry name" value="PEPTIDE CHAIN RELEASE FACTOR RF3"/>
    <property type="match status" value="1"/>
</dbReference>
<comment type="function">
    <text evidence="7">Increases the formation of ribosomal termination complexes and stimulates activities of RF-1 and RF-2. It binds guanine nucleotides and has strong preference for UGA stop codons. It may interact directly with the ribosome. The stimulation of RF-1 and RF-2 is significantly reduced by GTP and GDP, but not by GMP.</text>
</comment>
<keyword evidence="5 7" id="KW-0648">Protein biosynthesis</keyword>
<comment type="similarity">
    <text evidence="2 7">Belongs to the TRAFAC class translation factor GTPase superfamily. Classic translation factor GTPase family. PrfC subfamily.</text>
</comment>
<feature type="binding site" evidence="7">
    <location>
        <begin position="26"/>
        <end position="33"/>
    </location>
    <ligand>
        <name>GTP</name>
        <dbReference type="ChEBI" id="CHEBI:37565"/>
    </ligand>
</feature>
<dbReference type="HAMAP" id="MF_00072">
    <property type="entry name" value="Rel_fac_3"/>
    <property type="match status" value="1"/>
</dbReference>
<dbReference type="InterPro" id="IPR031157">
    <property type="entry name" value="G_TR_CS"/>
</dbReference>
<dbReference type="Pfam" id="PF00009">
    <property type="entry name" value="GTP_EFTU"/>
    <property type="match status" value="1"/>
</dbReference>
<evidence type="ECO:0000256" key="5">
    <source>
        <dbReference type="ARBA" id="ARBA00022917"/>
    </source>
</evidence>
<dbReference type="InterPro" id="IPR038467">
    <property type="entry name" value="RF3_dom_3_sf"/>
</dbReference>
<dbReference type="SUPFAM" id="SSF50447">
    <property type="entry name" value="Translation proteins"/>
    <property type="match status" value="1"/>
</dbReference>
<dbReference type="RefSeq" id="WP_313833142.1">
    <property type="nucleotide sequence ID" value="NZ_JAQOUE010000001.1"/>
</dbReference>
<dbReference type="SUPFAM" id="SSF52540">
    <property type="entry name" value="P-loop containing nucleoside triphosphate hydrolases"/>
    <property type="match status" value="1"/>
</dbReference>
<reference evidence="10 11" key="1">
    <citation type="journal article" date="2023" name="ISME J.">
        <title>Cultivation and genomic characterization of novel and ubiquitous marine nitrite-oxidizing bacteria from the Nitrospirales.</title>
        <authorList>
            <person name="Mueller A.J."/>
            <person name="Daebeler A."/>
            <person name="Herbold C.W."/>
            <person name="Kirkegaard R.H."/>
            <person name="Daims H."/>
        </authorList>
    </citation>
    <scope>NUCLEOTIDE SEQUENCE [LARGE SCALE GENOMIC DNA]</scope>
    <source>
        <strain evidence="10 11">EB</strain>
    </source>
</reference>
<dbReference type="InterPro" id="IPR000795">
    <property type="entry name" value="T_Tr_GTP-bd_dom"/>
</dbReference>
<evidence type="ECO:0000256" key="1">
    <source>
        <dbReference type="ARBA" id="ARBA00004496"/>
    </source>
</evidence>
<keyword evidence="6 7" id="KW-0342">GTP-binding</keyword>
<evidence type="ECO:0000256" key="2">
    <source>
        <dbReference type="ARBA" id="ARBA00009978"/>
    </source>
</evidence>
<evidence type="ECO:0000256" key="7">
    <source>
        <dbReference type="HAMAP-Rule" id="MF_00072"/>
    </source>
</evidence>
<organism evidence="10 11">
    <name type="scientific">Candidatus Nitronereus thalassa</name>
    <dbReference type="NCBI Taxonomy" id="3020898"/>
    <lineage>
        <taxon>Bacteria</taxon>
        <taxon>Pseudomonadati</taxon>
        <taxon>Nitrospirota</taxon>
        <taxon>Nitrospiria</taxon>
        <taxon>Nitrospirales</taxon>
        <taxon>Nitrospiraceae</taxon>
        <taxon>Candidatus Nitronereus</taxon>
    </lineage>
</organism>
<comment type="subcellular location">
    <subcellularLocation>
        <location evidence="1 7">Cytoplasm</location>
    </subcellularLocation>
</comment>
<dbReference type="PRINTS" id="PR00315">
    <property type="entry name" value="ELONGATNFCT"/>
</dbReference>
<accession>A0ABU3K8K9</accession>
<keyword evidence="11" id="KW-1185">Reference proteome</keyword>
<sequence length="535" mass="59654">MASYDSQIQNDVRAQAKKRRTFAIISHPDAGKTTVTEKLLLYSGMVRTAGMVGSRKSSTTATSDWMGMEQERGISITASAMQFKYKGAVINVLDTPGHQDFCEDTYRTLTAADSAIMVIDAAKGVETQTRKLFEVCRLRKIPVLTLINKMDLPGRPPLDLMAEVEEVLGIHASAMNWPVGSGQQFVGVVDRTSKQVSLFKKMAAGGAAKASRTEISLDSPEANSLIEEEILAQVHQDLELLEIAGNPFSEEQFLRGEVTPVFFASALTNFGVENFFDAFVDMAPAATPRIADRPDGEEIVVDPINTPFSAYVFKLQANMNPRHRDSTAFLRVCSGRFERDMVVKHHRLKSEVRLSRPHSLVASERNTVDMAYPGDIIGIINPGQFAIGDTISMQDGFNYKPLPQFPAEVFARIHPTDVGKRKAFDQGMAQMAAEGTIQLMRSLDELEFFVTAVGRLQFDVLQFRLKNEYRVETRLEPLSFECSSWLVGDVNTFRPPSDAMVVKDQQDRPVVLFRSPWSKNFARERNPDHDLLEMG</sequence>
<protein>
    <recommendedName>
        <fullName evidence="7 8">Peptide chain release factor 3</fullName>
        <shortName evidence="7">RF-3</shortName>
    </recommendedName>
</protein>
<dbReference type="InterPro" id="IPR035647">
    <property type="entry name" value="EFG_III/V"/>
</dbReference>
<evidence type="ECO:0000259" key="9">
    <source>
        <dbReference type="PROSITE" id="PS51722"/>
    </source>
</evidence>
<evidence type="ECO:0000256" key="6">
    <source>
        <dbReference type="ARBA" id="ARBA00023134"/>
    </source>
</evidence>
<dbReference type="Gene3D" id="3.40.50.300">
    <property type="entry name" value="P-loop containing nucleotide triphosphate hydrolases"/>
    <property type="match status" value="1"/>
</dbReference>
<feature type="binding site" evidence="7">
    <location>
        <begin position="94"/>
        <end position="98"/>
    </location>
    <ligand>
        <name>GTP</name>
        <dbReference type="ChEBI" id="CHEBI:37565"/>
    </ligand>
</feature>
<dbReference type="NCBIfam" id="TIGR00231">
    <property type="entry name" value="small_GTP"/>
    <property type="match status" value="1"/>
</dbReference>
<gene>
    <name evidence="7" type="primary">prfC</name>
    <name evidence="10" type="ORF">PPG34_10080</name>
</gene>
<dbReference type="Gene3D" id="3.30.70.3280">
    <property type="entry name" value="Peptide chain release factor 3, domain III"/>
    <property type="match status" value="1"/>
</dbReference>
<dbReference type="InterPro" id="IPR005225">
    <property type="entry name" value="Small_GTP-bd"/>
</dbReference>
<name>A0ABU3K8K9_9BACT</name>
<proteinExistence type="inferred from homology"/>